<proteinExistence type="predicted"/>
<organism evidence="1 2">
    <name type="scientific">Roseovarius aestuarii</name>
    <dbReference type="NCBI Taxonomy" id="475083"/>
    <lineage>
        <taxon>Bacteria</taxon>
        <taxon>Pseudomonadati</taxon>
        <taxon>Pseudomonadota</taxon>
        <taxon>Alphaproteobacteria</taxon>
        <taxon>Rhodobacterales</taxon>
        <taxon>Roseobacteraceae</taxon>
        <taxon>Roseovarius</taxon>
    </lineage>
</organism>
<name>A0A1X7BPT4_9RHOB</name>
<dbReference type="Proteomes" id="UP000193224">
    <property type="component" value="Unassembled WGS sequence"/>
</dbReference>
<dbReference type="EMBL" id="FWXB01000004">
    <property type="protein sequence ID" value="SMC11613.1"/>
    <property type="molecule type" value="Genomic_DNA"/>
</dbReference>
<dbReference type="Gene3D" id="3.40.50.300">
    <property type="entry name" value="P-loop containing nucleotide triphosphate hydrolases"/>
    <property type="match status" value="1"/>
</dbReference>
<keyword evidence="2" id="KW-1185">Reference proteome</keyword>
<sequence length="209" mass="23475">MLVFSNARLVFLAVPKTGSTAYEQALAPLASLTVSAPPDLKHAPIYRYNRFFRPMLERFVGAKMDVLAVVREPVSWLGSWYRYRQRPEMTGQGKATHGISFDEFVLAYTSRTRPEFANVGAQSRFLRPARNGTAATHLFRYEDQAGLIRFLESRLETSITTRRANVSPGKTPPLMSHVENSLRRTAAADFSLWESIGHNGAYGQFRSSA</sequence>
<gene>
    <name evidence="1" type="ORF">ROA7745_01428</name>
</gene>
<evidence type="ECO:0008006" key="3">
    <source>
        <dbReference type="Google" id="ProtNLM"/>
    </source>
</evidence>
<evidence type="ECO:0000313" key="2">
    <source>
        <dbReference type="Proteomes" id="UP000193224"/>
    </source>
</evidence>
<dbReference type="InterPro" id="IPR027417">
    <property type="entry name" value="P-loop_NTPase"/>
</dbReference>
<evidence type="ECO:0000313" key="1">
    <source>
        <dbReference type="EMBL" id="SMC11613.1"/>
    </source>
</evidence>
<reference evidence="1 2" key="1">
    <citation type="submission" date="2017-03" db="EMBL/GenBank/DDBJ databases">
        <authorList>
            <person name="Afonso C.L."/>
            <person name="Miller P.J."/>
            <person name="Scott M.A."/>
            <person name="Spackman E."/>
            <person name="Goraichik I."/>
            <person name="Dimitrov K.M."/>
            <person name="Suarez D.L."/>
            <person name="Swayne D.E."/>
        </authorList>
    </citation>
    <scope>NUCLEOTIDE SEQUENCE [LARGE SCALE GENOMIC DNA]</scope>
    <source>
        <strain evidence="1 2">CECT 7745</strain>
    </source>
</reference>
<accession>A0A1X7BPT4</accession>
<dbReference type="OrthoDB" id="7687351at2"/>
<dbReference type="AlphaFoldDB" id="A0A1X7BPT4"/>
<dbReference type="RefSeq" id="WP_085799583.1">
    <property type="nucleotide sequence ID" value="NZ_FWXB01000004.1"/>
</dbReference>
<dbReference type="SUPFAM" id="SSF52540">
    <property type="entry name" value="P-loop containing nucleoside triphosphate hydrolases"/>
    <property type="match status" value="1"/>
</dbReference>
<protein>
    <recommendedName>
        <fullName evidence="3">Sulfotransferase family protein</fullName>
    </recommendedName>
</protein>